<organism evidence="2 3">
    <name type="scientific">Teladorsagia circumcincta</name>
    <name type="common">Brown stomach worm</name>
    <name type="synonym">Ostertagia circumcincta</name>
    <dbReference type="NCBI Taxonomy" id="45464"/>
    <lineage>
        <taxon>Eukaryota</taxon>
        <taxon>Metazoa</taxon>
        <taxon>Ecdysozoa</taxon>
        <taxon>Nematoda</taxon>
        <taxon>Chromadorea</taxon>
        <taxon>Rhabditida</taxon>
        <taxon>Rhabditina</taxon>
        <taxon>Rhabditomorpha</taxon>
        <taxon>Strongyloidea</taxon>
        <taxon>Trichostrongylidae</taxon>
        <taxon>Teladorsagia</taxon>
    </lineage>
</organism>
<reference evidence="2 3" key="1">
    <citation type="submission" date="2015-09" db="EMBL/GenBank/DDBJ databases">
        <title>Draft genome of the parasitic nematode Teladorsagia circumcincta isolate WARC Sus (inbred).</title>
        <authorList>
            <person name="Mitreva M."/>
        </authorList>
    </citation>
    <scope>NUCLEOTIDE SEQUENCE [LARGE SCALE GENOMIC DNA]</scope>
    <source>
        <strain evidence="2 3">S</strain>
    </source>
</reference>
<dbReference type="OrthoDB" id="10617318at2759"/>
<feature type="compositionally biased region" description="Low complexity" evidence="1">
    <location>
        <begin position="1"/>
        <end position="16"/>
    </location>
</feature>
<dbReference type="EMBL" id="KZ345001">
    <property type="protein sequence ID" value="PIO77357.1"/>
    <property type="molecule type" value="Genomic_DNA"/>
</dbReference>
<protein>
    <submittedName>
        <fullName evidence="2">Uncharacterized protein</fullName>
    </submittedName>
</protein>
<gene>
    <name evidence="2" type="ORF">TELCIR_00543</name>
</gene>
<feature type="region of interest" description="Disordered" evidence="1">
    <location>
        <begin position="40"/>
        <end position="79"/>
    </location>
</feature>
<evidence type="ECO:0000313" key="2">
    <source>
        <dbReference type="EMBL" id="PIO77357.1"/>
    </source>
</evidence>
<feature type="compositionally biased region" description="Polar residues" evidence="1">
    <location>
        <begin position="48"/>
        <end position="59"/>
    </location>
</feature>
<keyword evidence="3" id="KW-1185">Reference proteome</keyword>
<name>A0A2G9V4F0_TELCI</name>
<proteinExistence type="predicted"/>
<evidence type="ECO:0000313" key="3">
    <source>
        <dbReference type="Proteomes" id="UP000230423"/>
    </source>
</evidence>
<evidence type="ECO:0000256" key="1">
    <source>
        <dbReference type="SAM" id="MobiDB-lite"/>
    </source>
</evidence>
<dbReference type="AlphaFoldDB" id="A0A2G9V4F0"/>
<sequence length="119" mass="13208">MDTESPPAISSPDSPSQTYNSVSRQRFIYKPRRLHFFKENAVKERPIDSTTPSESAMDTETSDVPKEQQSGETGDAGDNYPITLVVGLTLIYCANVIPFYYRESEVGQQPSDTGNVVQV</sequence>
<accession>A0A2G9V4F0</accession>
<dbReference type="Proteomes" id="UP000230423">
    <property type="component" value="Unassembled WGS sequence"/>
</dbReference>
<feature type="region of interest" description="Disordered" evidence="1">
    <location>
        <begin position="1"/>
        <end position="24"/>
    </location>
</feature>